<dbReference type="EMBL" id="GL380071">
    <property type="protein sequence ID" value="EGT45164.1"/>
    <property type="molecule type" value="Genomic_DNA"/>
</dbReference>
<feature type="region of interest" description="Disordered" evidence="1">
    <location>
        <begin position="77"/>
        <end position="104"/>
    </location>
</feature>
<dbReference type="Proteomes" id="UP000008068">
    <property type="component" value="Unassembled WGS sequence"/>
</dbReference>
<evidence type="ECO:0000313" key="2">
    <source>
        <dbReference type="EMBL" id="EGT45164.1"/>
    </source>
</evidence>
<proteinExistence type="predicted"/>
<reference evidence="3" key="1">
    <citation type="submission" date="2011-07" db="EMBL/GenBank/DDBJ databases">
        <authorList>
            <consortium name="Caenorhabditis brenneri Sequencing and Analysis Consortium"/>
            <person name="Wilson R.K."/>
        </authorList>
    </citation>
    <scope>NUCLEOTIDE SEQUENCE [LARGE SCALE GENOMIC DNA]</scope>
    <source>
        <strain evidence="3">PB2801</strain>
    </source>
</reference>
<name>G0P514_CAEBE</name>
<dbReference type="HOGENOM" id="CLU_550098_0_0_1"/>
<feature type="region of interest" description="Disordered" evidence="1">
    <location>
        <begin position="222"/>
        <end position="252"/>
    </location>
</feature>
<dbReference type="AlphaFoldDB" id="G0P514"/>
<organism evidence="3">
    <name type="scientific">Caenorhabditis brenneri</name>
    <name type="common">Nematode worm</name>
    <dbReference type="NCBI Taxonomy" id="135651"/>
    <lineage>
        <taxon>Eukaryota</taxon>
        <taxon>Metazoa</taxon>
        <taxon>Ecdysozoa</taxon>
        <taxon>Nematoda</taxon>
        <taxon>Chromadorea</taxon>
        <taxon>Rhabditida</taxon>
        <taxon>Rhabditina</taxon>
        <taxon>Rhabditomorpha</taxon>
        <taxon>Rhabditoidea</taxon>
        <taxon>Rhabditidae</taxon>
        <taxon>Peloderinae</taxon>
        <taxon>Caenorhabditis</taxon>
    </lineage>
</organism>
<evidence type="ECO:0000313" key="3">
    <source>
        <dbReference type="Proteomes" id="UP000008068"/>
    </source>
</evidence>
<accession>G0P514</accession>
<feature type="compositionally biased region" description="Polar residues" evidence="1">
    <location>
        <begin position="231"/>
        <end position="252"/>
    </location>
</feature>
<dbReference type="InParanoid" id="G0P514"/>
<protein>
    <submittedName>
        <fullName evidence="2">Uncharacterized protein</fullName>
    </submittedName>
</protein>
<gene>
    <name evidence="2" type="ORF">CAEBREN_19794</name>
</gene>
<keyword evidence="3" id="KW-1185">Reference proteome</keyword>
<sequence length="496" mass="55386">MQKFVRDESEPLSKRRISNWQRSFLSQSTGRLPGIDIRDFLTQKSSQLPWPPVAVLMRSTTTLIRFFPSLTTRHNLWNRGSRQETSRATPTGTTERFEHPNDDVAPSNCHERSCYCQPGKLLGGLQFQDLSPGHYTDSPAPGEEKNFLTPRAILTPEDYQLEQGPTSTAANNIPLEPMIGKGQYVETIDPISDSTDNSSSNNCQPYSTEKFARLETMRNDDDDKYREESNDNFSSTMRAFESPPSNTDGTESTIYGTREHVEKLLEQHRQMQSKDFQLPNDDVAPINYRERSCNRQPGMLLGGLQFQDLSPGHYTDSPALGKKENVLRPCAILTPEDYQFGQGSTSTAANNMTLEPMIAKSQYVETIVSDHISDFIDNSSSNNCQPYSTKKFATLETLKNDDDDKQLVNLSSSRINTHGSAMISGLCHSASPTNLEPRATVQVDEIAKEQTNEEDSYLTGPSNSEAELCAHSANGVSVAMSYLEKTFPAVPTQQYT</sequence>
<evidence type="ECO:0000256" key="1">
    <source>
        <dbReference type="SAM" id="MobiDB-lite"/>
    </source>
</evidence>